<evidence type="ECO:0000256" key="1">
    <source>
        <dbReference type="ARBA" id="ARBA00010406"/>
    </source>
</evidence>
<dbReference type="GO" id="GO:0005971">
    <property type="term" value="C:ribonucleoside-diphosphate reductase complex"/>
    <property type="evidence" value="ECO:0007669"/>
    <property type="project" value="TreeGrafter"/>
</dbReference>
<dbReference type="InterPro" id="IPR000788">
    <property type="entry name" value="RNR_lg_C"/>
</dbReference>
<dbReference type="PANTHER" id="PTHR11573">
    <property type="entry name" value="RIBONUCLEOSIDE-DIPHOSPHATE REDUCTASE LARGE CHAIN"/>
    <property type="match status" value="1"/>
</dbReference>
<reference evidence="4" key="1">
    <citation type="submission" date="2025-08" db="UniProtKB">
        <authorList>
            <consortium name="Ensembl"/>
        </authorList>
    </citation>
    <scope>IDENTIFICATION</scope>
</reference>
<sequence>MTLSSSSLQAETSNKCHRPIGVGVQGLADAFILMRLPFESPEARLLNVKIFETLYYAALDASCELAKQYGPYKSYKGSPVSKGILQYDMWERKPTDLWDWDTLKQKIAQYGVRNSLLIAPMPTASTAQILGNNESVEPYTSNIYTRRVLSGEFQVCMKSIFCFKKISSQISSPVY</sequence>
<reference evidence="4" key="2">
    <citation type="submission" date="2025-09" db="UniProtKB">
        <authorList>
            <consortium name="Ensembl"/>
        </authorList>
    </citation>
    <scope>IDENTIFICATION</scope>
</reference>
<evidence type="ECO:0000259" key="3">
    <source>
        <dbReference type="PROSITE" id="PS00089"/>
    </source>
</evidence>
<dbReference type="PANTHER" id="PTHR11573:SF6">
    <property type="entry name" value="RIBONUCLEOSIDE-DIPHOSPHATE REDUCTASE LARGE SUBUNIT"/>
    <property type="match status" value="1"/>
</dbReference>
<dbReference type="PROSITE" id="PS00089">
    <property type="entry name" value="RIBORED_LARGE"/>
    <property type="match status" value="1"/>
</dbReference>
<dbReference type="AlphaFoldDB" id="A0A8C4QH07"/>
<dbReference type="GeneTree" id="ENSGT00910000144246"/>
<proteinExistence type="inferred from homology"/>
<evidence type="ECO:0000313" key="4">
    <source>
        <dbReference type="Ensembl" id="ENSEBUP00000015259.1"/>
    </source>
</evidence>
<dbReference type="SUPFAM" id="SSF51998">
    <property type="entry name" value="PFL-like glycyl radical enzymes"/>
    <property type="match status" value="1"/>
</dbReference>
<name>A0A8C4QH07_EPTBU</name>
<keyword evidence="5" id="KW-1185">Reference proteome</keyword>
<evidence type="ECO:0000256" key="2">
    <source>
        <dbReference type="ARBA" id="ARBA00023116"/>
    </source>
</evidence>
<dbReference type="InterPro" id="IPR039718">
    <property type="entry name" value="Rrm1"/>
</dbReference>
<dbReference type="GO" id="GO:0005524">
    <property type="term" value="F:ATP binding"/>
    <property type="evidence" value="ECO:0007669"/>
    <property type="project" value="TreeGrafter"/>
</dbReference>
<dbReference type="InterPro" id="IPR013346">
    <property type="entry name" value="NrdE_NrdA_C"/>
</dbReference>
<dbReference type="Gene3D" id="3.20.70.20">
    <property type="match status" value="1"/>
</dbReference>
<dbReference type="GO" id="GO:0009263">
    <property type="term" value="P:deoxyribonucleotide biosynthetic process"/>
    <property type="evidence" value="ECO:0007669"/>
    <property type="project" value="UniProtKB-KW"/>
</dbReference>
<keyword evidence="2" id="KW-0215">Deoxyribonucleotide synthesis</keyword>
<evidence type="ECO:0000313" key="5">
    <source>
        <dbReference type="Proteomes" id="UP000694388"/>
    </source>
</evidence>
<feature type="domain" description="Ribonucleotide reductase large subunit" evidence="3">
    <location>
        <begin position="100"/>
        <end position="122"/>
    </location>
</feature>
<comment type="similarity">
    <text evidence="1">Belongs to the ribonucleoside diphosphate reductase large chain family.</text>
</comment>
<dbReference type="PRINTS" id="PR01183">
    <property type="entry name" value="RIBORDTASEM1"/>
</dbReference>
<protein>
    <recommendedName>
        <fullName evidence="3">Ribonucleotide reductase large subunit domain-containing protein</fullName>
    </recommendedName>
</protein>
<dbReference type="Pfam" id="PF02867">
    <property type="entry name" value="Ribonuc_red_lgC"/>
    <property type="match status" value="1"/>
</dbReference>
<dbReference type="GO" id="GO:0004748">
    <property type="term" value="F:ribonucleoside-diphosphate reductase activity, thioredoxin disulfide as acceptor"/>
    <property type="evidence" value="ECO:0007669"/>
    <property type="project" value="TreeGrafter"/>
</dbReference>
<accession>A0A8C4QH07</accession>
<organism evidence="4 5">
    <name type="scientific">Eptatretus burgeri</name>
    <name type="common">Inshore hagfish</name>
    <dbReference type="NCBI Taxonomy" id="7764"/>
    <lineage>
        <taxon>Eukaryota</taxon>
        <taxon>Metazoa</taxon>
        <taxon>Chordata</taxon>
        <taxon>Craniata</taxon>
        <taxon>Vertebrata</taxon>
        <taxon>Cyclostomata</taxon>
        <taxon>Myxini</taxon>
        <taxon>Myxiniformes</taxon>
        <taxon>Myxinidae</taxon>
        <taxon>Eptatretinae</taxon>
        <taxon>Eptatretus</taxon>
    </lineage>
</organism>
<dbReference type="Ensembl" id="ENSEBUT00000015835.1">
    <property type="protein sequence ID" value="ENSEBUP00000015259.1"/>
    <property type="gene ID" value="ENSEBUG00000009615.1"/>
</dbReference>
<dbReference type="Proteomes" id="UP000694388">
    <property type="component" value="Unplaced"/>
</dbReference>